<dbReference type="SUPFAM" id="SSF140566">
    <property type="entry name" value="FlgN-like"/>
    <property type="match status" value="1"/>
</dbReference>
<proteinExistence type="inferred from homology"/>
<comment type="function">
    <text evidence="1">Required for the efficient initiation of filament assembly.</text>
</comment>
<name>A0A6M4IP13_9BACT</name>
<dbReference type="Gene3D" id="1.20.58.300">
    <property type="entry name" value="FlgN-like"/>
    <property type="match status" value="1"/>
</dbReference>
<accession>A0A6M4IP13</accession>
<evidence type="ECO:0000256" key="2">
    <source>
        <dbReference type="ARBA" id="ARBA00007703"/>
    </source>
</evidence>
<sequence length="178" mass="19458">MTLFPQEPAPRLGVPTGALLDALHDALISERKLLDDLIGQMRRQRASVAADDIEGVDESTFATHRILATLGQARTRRRQLNILLGGSEDCTLRELEDMLGDQVDTRLRDARLRLTQAADLLTREVGMNRKLLREALTNTDQHVRTLVGAPAQPTTYATEGVATPSSGAPRGVLVNRTA</sequence>
<protein>
    <recommendedName>
        <fullName evidence="6">Flagellar protein FlgN</fullName>
    </recommendedName>
</protein>
<dbReference type="KEGG" id="ggr:HKW67_13685"/>
<dbReference type="AlphaFoldDB" id="A0A6M4IP13"/>
<keyword evidence="3" id="KW-1005">Bacterial flagellum biogenesis</keyword>
<evidence type="ECO:0000256" key="3">
    <source>
        <dbReference type="ARBA" id="ARBA00022795"/>
    </source>
</evidence>
<gene>
    <name evidence="4" type="ORF">HKW67_13685</name>
</gene>
<dbReference type="RefSeq" id="WP_171225912.1">
    <property type="nucleotide sequence ID" value="NZ_CP053085.1"/>
</dbReference>
<evidence type="ECO:0000256" key="1">
    <source>
        <dbReference type="ARBA" id="ARBA00002397"/>
    </source>
</evidence>
<dbReference type="Proteomes" id="UP000500938">
    <property type="component" value="Chromosome"/>
</dbReference>
<reference evidence="4 5" key="1">
    <citation type="submission" date="2020-05" db="EMBL/GenBank/DDBJ databases">
        <title>Complete genome sequence of Gemmatimonas greenlandica TET16.</title>
        <authorList>
            <person name="Zeng Y."/>
        </authorList>
    </citation>
    <scope>NUCLEOTIDE SEQUENCE [LARGE SCALE GENOMIC DNA]</scope>
    <source>
        <strain evidence="4 5">TET16</strain>
    </source>
</reference>
<comment type="similarity">
    <text evidence="2">Belongs to the FlgN family.</text>
</comment>
<dbReference type="Pfam" id="PF05130">
    <property type="entry name" value="FlgN"/>
    <property type="match status" value="1"/>
</dbReference>
<evidence type="ECO:0000313" key="5">
    <source>
        <dbReference type="Proteomes" id="UP000500938"/>
    </source>
</evidence>
<evidence type="ECO:0000313" key="4">
    <source>
        <dbReference type="EMBL" id="QJR36480.1"/>
    </source>
</evidence>
<dbReference type="GO" id="GO:0044780">
    <property type="term" value="P:bacterial-type flagellum assembly"/>
    <property type="evidence" value="ECO:0007669"/>
    <property type="project" value="InterPro"/>
</dbReference>
<dbReference type="InterPro" id="IPR007809">
    <property type="entry name" value="FlgN-like"/>
</dbReference>
<dbReference type="InterPro" id="IPR036679">
    <property type="entry name" value="FlgN-like_sf"/>
</dbReference>
<evidence type="ECO:0008006" key="6">
    <source>
        <dbReference type="Google" id="ProtNLM"/>
    </source>
</evidence>
<keyword evidence="5" id="KW-1185">Reference proteome</keyword>
<organism evidence="4 5">
    <name type="scientific">Gemmatimonas groenlandica</name>
    <dbReference type="NCBI Taxonomy" id="2732249"/>
    <lineage>
        <taxon>Bacteria</taxon>
        <taxon>Pseudomonadati</taxon>
        <taxon>Gemmatimonadota</taxon>
        <taxon>Gemmatimonadia</taxon>
        <taxon>Gemmatimonadales</taxon>
        <taxon>Gemmatimonadaceae</taxon>
        <taxon>Gemmatimonas</taxon>
    </lineage>
</organism>
<dbReference type="EMBL" id="CP053085">
    <property type="protein sequence ID" value="QJR36480.1"/>
    <property type="molecule type" value="Genomic_DNA"/>
</dbReference>